<keyword evidence="1" id="KW-0175">Coiled coil</keyword>
<gene>
    <name evidence="4" type="ORF">FLONG3_5438</name>
</gene>
<evidence type="ECO:0000256" key="1">
    <source>
        <dbReference type="SAM" id="Coils"/>
    </source>
</evidence>
<dbReference type="AlphaFoldDB" id="A0A395SV25"/>
<dbReference type="STRING" id="694270.A0A395SV25"/>
<sequence>MTVRVSVDVNVDSRLDMKPSHSRNLTFRLGDGDLGLLRGTLTAEGGFALVTFESRALIGSSYHVKVEVFSHLILHIAGHQDGLPRHQLKTQIMRLNAATGCCTSESVKTELAVLMRVEIVLPSIWEKVIQPGWAVTMTMWPADKISVSDPHRNVPLEFSPSTPTEEDPFEARIKADTAAFRAMEGNTKVTEKEKETEVHIREEAAKDFLRRMEDMRLTHEDATNEIEKARNATQEEILAWLKDRNERDKKYAEAIVAGDEESQHQVEVEAGKIAQEEFESEEKALEVRLMPVGDGKSRVQAEGKSTERKDKKHVEETASGDGETRPKFEPETNANEKLRRLNVESLGRPRPGVQEQGPQTGQWFLGFPRA</sequence>
<organism evidence="4 5">
    <name type="scientific">Fusarium longipes</name>
    <dbReference type="NCBI Taxonomy" id="694270"/>
    <lineage>
        <taxon>Eukaryota</taxon>
        <taxon>Fungi</taxon>
        <taxon>Dikarya</taxon>
        <taxon>Ascomycota</taxon>
        <taxon>Pezizomycotina</taxon>
        <taxon>Sordariomycetes</taxon>
        <taxon>Hypocreomycetidae</taxon>
        <taxon>Hypocreales</taxon>
        <taxon>Nectriaceae</taxon>
        <taxon>Fusarium</taxon>
    </lineage>
</organism>
<evidence type="ECO:0000313" key="5">
    <source>
        <dbReference type="Proteomes" id="UP000266234"/>
    </source>
</evidence>
<evidence type="ECO:0000259" key="3">
    <source>
        <dbReference type="Pfam" id="PF22893"/>
    </source>
</evidence>
<dbReference type="InterPro" id="IPR054464">
    <property type="entry name" value="ULD_fung"/>
</dbReference>
<keyword evidence="5" id="KW-1185">Reference proteome</keyword>
<feature type="compositionally biased region" description="Basic and acidic residues" evidence="2">
    <location>
        <begin position="295"/>
        <end position="342"/>
    </location>
</feature>
<feature type="domain" description="Ubiquitin-like" evidence="3">
    <location>
        <begin position="118"/>
        <end position="142"/>
    </location>
</feature>
<dbReference type="Proteomes" id="UP000266234">
    <property type="component" value="Unassembled WGS sequence"/>
</dbReference>
<dbReference type="Pfam" id="PF22893">
    <property type="entry name" value="ULD_2"/>
    <property type="match status" value="1"/>
</dbReference>
<accession>A0A395SV25</accession>
<dbReference type="EMBL" id="PXOG01000118">
    <property type="protein sequence ID" value="RGP76047.1"/>
    <property type="molecule type" value="Genomic_DNA"/>
</dbReference>
<protein>
    <recommendedName>
        <fullName evidence="3">Ubiquitin-like domain-containing protein</fullName>
    </recommendedName>
</protein>
<feature type="region of interest" description="Disordered" evidence="2">
    <location>
        <begin position="293"/>
        <end position="370"/>
    </location>
</feature>
<dbReference type="OrthoDB" id="3045089at2759"/>
<evidence type="ECO:0000313" key="4">
    <source>
        <dbReference type="EMBL" id="RGP76047.1"/>
    </source>
</evidence>
<proteinExistence type="predicted"/>
<evidence type="ECO:0000256" key="2">
    <source>
        <dbReference type="SAM" id="MobiDB-lite"/>
    </source>
</evidence>
<comment type="caution">
    <text evidence="4">The sequence shown here is derived from an EMBL/GenBank/DDBJ whole genome shotgun (WGS) entry which is preliminary data.</text>
</comment>
<reference evidence="4 5" key="1">
    <citation type="journal article" date="2018" name="PLoS Pathog.">
        <title>Evolution of structural diversity of trichothecenes, a family of toxins produced by plant pathogenic and entomopathogenic fungi.</title>
        <authorList>
            <person name="Proctor R.H."/>
            <person name="McCormick S.P."/>
            <person name="Kim H.S."/>
            <person name="Cardoza R.E."/>
            <person name="Stanley A.M."/>
            <person name="Lindo L."/>
            <person name="Kelly A."/>
            <person name="Brown D.W."/>
            <person name="Lee T."/>
            <person name="Vaughan M.M."/>
            <person name="Alexander N.J."/>
            <person name="Busman M."/>
            <person name="Gutierrez S."/>
        </authorList>
    </citation>
    <scope>NUCLEOTIDE SEQUENCE [LARGE SCALE GENOMIC DNA]</scope>
    <source>
        <strain evidence="4 5">NRRL 20695</strain>
    </source>
</reference>
<name>A0A395SV25_9HYPO</name>
<feature type="coiled-coil region" evidence="1">
    <location>
        <begin position="205"/>
        <end position="232"/>
    </location>
</feature>